<dbReference type="InterPro" id="IPR050295">
    <property type="entry name" value="Plant_2OG-oxidoreductases"/>
</dbReference>
<dbReference type="Pfam" id="PF14226">
    <property type="entry name" value="DIOX_N"/>
    <property type="match status" value="1"/>
</dbReference>
<dbReference type="GO" id="GO:0046872">
    <property type="term" value="F:metal ion binding"/>
    <property type="evidence" value="ECO:0007669"/>
    <property type="project" value="UniProtKB-KW"/>
</dbReference>
<comment type="cofactor">
    <cofactor evidence="1">
        <name>L-ascorbate</name>
        <dbReference type="ChEBI" id="CHEBI:38290"/>
    </cofactor>
</comment>
<dbReference type="PANTHER" id="PTHR47991">
    <property type="entry name" value="OXOGLUTARATE/IRON-DEPENDENT DIOXYGENASE"/>
    <property type="match status" value="1"/>
</dbReference>
<accession>A0A1D1ZIP4</accession>
<keyword evidence="5" id="KW-0963">Cytoplasm</keyword>
<comment type="subcellular location">
    <subcellularLocation>
        <location evidence="3">Cytoplasm</location>
    </subcellularLocation>
    <subcellularLocation>
        <location evidence="2">Nucleus</location>
    </subcellularLocation>
</comment>
<gene>
    <name evidence="13" type="primary">DIOX2_9</name>
    <name evidence="13" type="ORF">g.71416</name>
</gene>
<protein>
    <submittedName>
        <fullName evidence="13">Putative 2-oxoglutarate/Fe(II)-dependent dioxygenase</fullName>
    </submittedName>
</protein>
<comment type="similarity">
    <text evidence="4 11">Belongs to the iron/ascorbate-dependent oxidoreductase family.</text>
</comment>
<dbReference type="InterPro" id="IPR026992">
    <property type="entry name" value="DIOX_N"/>
</dbReference>
<evidence type="ECO:0000256" key="10">
    <source>
        <dbReference type="ARBA" id="ARBA00059922"/>
    </source>
</evidence>
<name>A0A1D1ZIP4_9ARAE</name>
<dbReference type="FunFam" id="2.60.120.330:FF:000015">
    <property type="entry name" value="Protein DMR6-LIKE OXYGENASE 1"/>
    <property type="match status" value="1"/>
</dbReference>
<proteinExistence type="inferred from homology"/>
<evidence type="ECO:0000256" key="4">
    <source>
        <dbReference type="ARBA" id="ARBA00008056"/>
    </source>
</evidence>
<evidence type="ECO:0000256" key="7">
    <source>
        <dbReference type="ARBA" id="ARBA00023002"/>
    </source>
</evidence>
<evidence type="ECO:0000256" key="2">
    <source>
        <dbReference type="ARBA" id="ARBA00004123"/>
    </source>
</evidence>
<evidence type="ECO:0000256" key="3">
    <source>
        <dbReference type="ARBA" id="ARBA00004496"/>
    </source>
</evidence>
<dbReference type="SUPFAM" id="SSF51197">
    <property type="entry name" value="Clavaminate synthase-like"/>
    <property type="match status" value="1"/>
</dbReference>
<evidence type="ECO:0000256" key="1">
    <source>
        <dbReference type="ARBA" id="ARBA00001961"/>
    </source>
</evidence>
<evidence type="ECO:0000313" key="13">
    <source>
        <dbReference type="EMBL" id="JAT66798.1"/>
    </source>
</evidence>
<evidence type="ECO:0000256" key="11">
    <source>
        <dbReference type="RuleBase" id="RU003682"/>
    </source>
</evidence>
<dbReference type="GO" id="GO:0005737">
    <property type="term" value="C:cytoplasm"/>
    <property type="evidence" value="ECO:0007669"/>
    <property type="project" value="UniProtKB-SubCell"/>
</dbReference>
<organism evidence="13">
    <name type="scientific">Anthurium amnicola</name>
    <dbReference type="NCBI Taxonomy" id="1678845"/>
    <lineage>
        <taxon>Eukaryota</taxon>
        <taxon>Viridiplantae</taxon>
        <taxon>Streptophyta</taxon>
        <taxon>Embryophyta</taxon>
        <taxon>Tracheophyta</taxon>
        <taxon>Spermatophyta</taxon>
        <taxon>Magnoliopsida</taxon>
        <taxon>Liliopsida</taxon>
        <taxon>Araceae</taxon>
        <taxon>Pothoideae</taxon>
        <taxon>Potheae</taxon>
        <taxon>Anthurium</taxon>
    </lineage>
</organism>
<reference evidence="13" key="1">
    <citation type="submission" date="2015-07" db="EMBL/GenBank/DDBJ databases">
        <title>Transcriptome Assembly of Anthurium amnicola.</title>
        <authorList>
            <person name="Suzuki J."/>
        </authorList>
    </citation>
    <scope>NUCLEOTIDE SEQUENCE</scope>
</reference>
<keyword evidence="8 11" id="KW-0408">Iron</keyword>
<dbReference type="EMBL" id="GDJX01001138">
    <property type="protein sequence ID" value="JAT66798.1"/>
    <property type="molecule type" value="Transcribed_RNA"/>
</dbReference>
<evidence type="ECO:0000256" key="8">
    <source>
        <dbReference type="ARBA" id="ARBA00023004"/>
    </source>
</evidence>
<dbReference type="AlphaFoldDB" id="A0A1D1ZIP4"/>
<keyword evidence="13" id="KW-0223">Dioxygenase</keyword>
<evidence type="ECO:0000256" key="9">
    <source>
        <dbReference type="ARBA" id="ARBA00023242"/>
    </source>
</evidence>
<evidence type="ECO:0000256" key="6">
    <source>
        <dbReference type="ARBA" id="ARBA00022723"/>
    </source>
</evidence>
<dbReference type="InterPro" id="IPR005123">
    <property type="entry name" value="Oxoglu/Fe-dep_dioxygenase_dom"/>
</dbReference>
<keyword evidence="7 11" id="KW-0560">Oxidoreductase</keyword>
<feature type="domain" description="Fe2OG dioxygenase" evidence="12">
    <location>
        <begin position="213"/>
        <end position="313"/>
    </location>
</feature>
<dbReference type="GO" id="GO:0005634">
    <property type="term" value="C:nucleus"/>
    <property type="evidence" value="ECO:0007669"/>
    <property type="project" value="UniProtKB-SubCell"/>
</dbReference>
<comment type="function">
    <text evidence="10">Involved in the regulation of shoot development and salicylic acid (SA) homeostasis.</text>
</comment>
<dbReference type="InterPro" id="IPR027443">
    <property type="entry name" value="IPNS-like_sf"/>
</dbReference>
<keyword evidence="6 11" id="KW-0479">Metal-binding</keyword>
<evidence type="ECO:0000256" key="5">
    <source>
        <dbReference type="ARBA" id="ARBA00022490"/>
    </source>
</evidence>
<dbReference type="InterPro" id="IPR044861">
    <property type="entry name" value="IPNS-like_FE2OG_OXY"/>
</dbReference>
<dbReference type="PROSITE" id="PS51471">
    <property type="entry name" value="FE2OG_OXY"/>
    <property type="match status" value="1"/>
</dbReference>
<dbReference type="GO" id="GO:0051213">
    <property type="term" value="F:dioxygenase activity"/>
    <property type="evidence" value="ECO:0007669"/>
    <property type="project" value="UniProtKB-KW"/>
</dbReference>
<sequence length="364" mass="40751">MEREAEGNRKGEPLERQYMKGVRHLCDSGVTSVPAKYVLPISDRPNAKGRHSTPSDLNLELPIIDLADLYSPNRGRVLGSLAKACEEHGFFQVVNHGVPIEVIRDVIDATRRFFELPFEERAGYMSSDVFAPVRYGTSFNQNNDGVFCWRDFLKLSCHPLPRVLPHWPCTPADLRQRAMAYAKETRGLFLALMEAVLETLGVDKKPVMEELADGTQMMVVNYFPACPEPDLTLGMPPHSDFGFLTLLLQDGVEGLQIQQRGEWVTVDIAAGALVVNVGDHLEIFSNGRYQSLLHRVTVNSALPRISVASFHGLPAESVVRPAPQLLTGDNPRRYVDTDFASFLHHLSSRQSKGKNFLQSRKLMR</sequence>
<dbReference type="Pfam" id="PF03171">
    <property type="entry name" value="2OG-FeII_Oxy"/>
    <property type="match status" value="1"/>
</dbReference>
<dbReference type="Gene3D" id="2.60.120.330">
    <property type="entry name" value="B-lactam Antibiotic, Isopenicillin N Synthase, Chain"/>
    <property type="match status" value="1"/>
</dbReference>
<keyword evidence="9" id="KW-0539">Nucleus</keyword>
<evidence type="ECO:0000259" key="12">
    <source>
        <dbReference type="PROSITE" id="PS51471"/>
    </source>
</evidence>